<comment type="caution">
    <text evidence="2">The sequence shown here is derived from an EMBL/GenBank/DDBJ whole genome shotgun (WGS) entry which is preliminary data.</text>
</comment>
<gene>
    <name evidence="2" type="ORF">IDH41_30110</name>
</gene>
<dbReference type="RefSeq" id="WP_190867874.1">
    <property type="nucleotide sequence ID" value="NZ_JACXIY010000061.1"/>
</dbReference>
<evidence type="ECO:0000313" key="3">
    <source>
        <dbReference type="Proteomes" id="UP000632125"/>
    </source>
</evidence>
<name>A0A927H9K2_9BACL</name>
<keyword evidence="3" id="KW-1185">Reference proteome</keyword>
<dbReference type="Gene3D" id="3.90.1200.10">
    <property type="match status" value="1"/>
</dbReference>
<dbReference type="AlphaFoldDB" id="A0A927H9K2"/>
<protein>
    <submittedName>
        <fullName evidence="2">Phosphotransferase</fullName>
    </submittedName>
</protein>
<evidence type="ECO:0000259" key="1">
    <source>
        <dbReference type="Pfam" id="PF01636"/>
    </source>
</evidence>
<dbReference type="InterPro" id="IPR011009">
    <property type="entry name" value="Kinase-like_dom_sf"/>
</dbReference>
<accession>A0A927H9K2</accession>
<evidence type="ECO:0000313" key="2">
    <source>
        <dbReference type="EMBL" id="MBD2872823.1"/>
    </source>
</evidence>
<dbReference type="Pfam" id="PF01636">
    <property type="entry name" value="APH"/>
    <property type="match status" value="1"/>
</dbReference>
<feature type="domain" description="Aminoglycoside phosphotransferase" evidence="1">
    <location>
        <begin position="50"/>
        <end position="239"/>
    </location>
</feature>
<dbReference type="Proteomes" id="UP000632125">
    <property type="component" value="Unassembled WGS sequence"/>
</dbReference>
<dbReference type="SUPFAM" id="SSF56112">
    <property type="entry name" value="Protein kinase-like (PK-like)"/>
    <property type="match status" value="1"/>
</dbReference>
<sequence length="302" mass="33979">MIPRCFSNYVSTIPLLEEVAEWSLIRKWALSEVYRAKLATGESRIVKWGRNEMAREADVYRDLVHPLRMNAPRIYASARLQDSGVIVMEDAGTANLEEQPRPAYFLEAARELARLRMRAAGNLEKLLPEQAIAAYSVSKDDILSLLDDLLQSPKLAAFGVLSEVKAMLPHRLEKLYRSLPATIVHHDYHAKNLLVRDGGIMPIDWPTAYISPHLGDLYCLMNEALSRCGLSREELLAAYAGEHDIPLDDLNGQVRIGGLCWLIKTLRSLVYGGTDWIPGSESWVPDLLNDVERLYRELAQAG</sequence>
<organism evidence="2 3">
    <name type="scientific">Paenibacillus arenilitoris</name>
    <dbReference type="NCBI Taxonomy" id="2772299"/>
    <lineage>
        <taxon>Bacteria</taxon>
        <taxon>Bacillati</taxon>
        <taxon>Bacillota</taxon>
        <taxon>Bacilli</taxon>
        <taxon>Bacillales</taxon>
        <taxon>Paenibacillaceae</taxon>
        <taxon>Paenibacillus</taxon>
    </lineage>
</organism>
<dbReference type="EMBL" id="JACXIY010000061">
    <property type="protein sequence ID" value="MBD2872823.1"/>
    <property type="molecule type" value="Genomic_DNA"/>
</dbReference>
<dbReference type="InterPro" id="IPR002575">
    <property type="entry name" value="Aminoglycoside_PTrfase"/>
</dbReference>
<proteinExistence type="predicted"/>
<reference evidence="2" key="1">
    <citation type="submission" date="2020-09" db="EMBL/GenBank/DDBJ databases">
        <title>A novel bacterium of genus Paenibacillus, isolated from South China Sea.</title>
        <authorList>
            <person name="Huang H."/>
            <person name="Mo K."/>
            <person name="Hu Y."/>
        </authorList>
    </citation>
    <scope>NUCLEOTIDE SEQUENCE</scope>
    <source>
        <strain evidence="2">IB182493</strain>
    </source>
</reference>